<name>A0A478FQA9_9MOLU</name>
<accession>A0A478FQA9</accession>
<sequence>MDPIKLSAAALGALIIGGTGIGLHFFVDSMEPVWYALSYESNSSSTYDKKVGKDYGNYLVGVYGDTKDIKDRNKKWWEWSHKQFEYDLKNDRGSLSSEFFDNSQNKSKVSGAYKSSSQKTIGDSPKALNEVCDGIYKGKTKDEVEQTSTNNTNLSKNLWKYCSHLRTRPVLLNNEGYEDETIGKDATHKDEAVATKGYDSNSSNEKFWRLRNDEFFGSKGKEGTGREATEDGIFKTLYDKKNKYKTSKDTIKDVCEQVYSRKTAEKDTALKIKDEYIKKFCYLVPDSN</sequence>
<evidence type="ECO:0000313" key="1">
    <source>
        <dbReference type="EMBL" id="GCE63492.1"/>
    </source>
</evidence>
<evidence type="ECO:0000313" key="2">
    <source>
        <dbReference type="Proteomes" id="UP000324831"/>
    </source>
</evidence>
<dbReference type="AlphaFoldDB" id="A0A478FQA9"/>
<reference evidence="1 2" key="1">
    <citation type="submission" date="2019-01" db="EMBL/GenBank/DDBJ databases">
        <title>Draft genome sequences of Candidatus Mycoplasma haemohominis SWG34-3 identified from a patient with pyrexia, anemia and liver dysfunction.</title>
        <authorList>
            <person name="Sekizuka T."/>
            <person name="Hattori N."/>
            <person name="Katano H."/>
            <person name="Takuma T."/>
            <person name="Ito T."/>
            <person name="Arai N."/>
            <person name="Yanai R."/>
            <person name="Ishii S."/>
            <person name="Miura Y."/>
            <person name="Tokunaga T."/>
            <person name="Watanabe H."/>
            <person name="Nomura N."/>
            <person name="Eguchi J."/>
            <person name="Arai T."/>
            <person name="Hasegawa H."/>
            <person name="Nakamaki T."/>
            <person name="Wakita T."/>
            <person name="Niki Y."/>
            <person name="Kuroda M."/>
        </authorList>
    </citation>
    <scope>NUCLEOTIDE SEQUENCE [LARGE SCALE GENOMIC DNA]</scope>
    <source>
        <strain evidence="1">SWG34-3</strain>
    </source>
</reference>
<dbReference type="EMBL" id="BIMN01000002">
    <property type="protein sequence ID" value="GCE63492.1"/>
    <property type="molecule type" value="Genomic_DNA"/>
</dbReference>
<dbReference type="Proteomes" id="UP000324831">
    <property type="component" value="Unassembled WGS sequence"/>
</dbReference>
<protein>
    <submittedName>
        <fullName evidence="1">Uncharacterized protein</fullName>
    </submittedName>
</protein>
<gene>
    <name evidence="1" type="ORF">MHSWG343_04890</name>
</gene>
<organism evidence="1 2">
    <name type="scientific">Candidatus Mycoplasma haematohominis</name>
    <dbReference type="NCBI Taxonomy" id="1494318"/>
    <lineage>
        <taxon>Bacteria</taxon>
        <taxon>Bacillati</taxon>
        <taxon>Mycoplasmatota</taxon>
        <taxon>Mollicutes</taxon>
        <taxon>Mycoplasmataceae</taxon>
        <taxon>Mycoplasma</taxon>
    </lineage>
</organism>
<proteinExistence type="predicted"/>
<comment type="caution">
    <text evidence="1">The sequence shown here is derived from an EMBL/GenBank/DDBJ whole genome shotgun (WGS) entry which is preliminary data.</text>
</comment>